<dbReference type="GO" id="GO:0032259">
    <property type="term" value="P:methylation"/>
    <property type="evidence" value="ECO:0007669"/>
    <property type="project" value="UniProtKB-KW"/>
</dbReference>
<dbReference type="NCBIfam" id="TIGR00096">
    <property type="entry name" value="16S rRNA (cytidine(1402)-2'-O)-methyltransferase"/>
    <property type="match status" value="1"/>
</dbReference>
<organism evidence="8 9">
    <name type="scientific">Luteolibacter flavescens</name>
    <dbReference type="NCBI Taxonomy" id="1859460"/>
    <lineage>
        <taxon>Bacteria</taxon>
        <taxon>Pseudomonadati</taxon>
        <taxon>Verrucomicrobiota</taxon>
        <taxon>Verrucomicrobiia</taxon>
        <taxon>Verrucomicrobiales</taxon>
        <taxon>Verrucomicrobiaceae</taxon>
        <taxon>Luteolibacter</taxon>
    </lineage>
</organism>
<comment type="caution">
    <text evidence="8">The sequence shown here is derived from an EMBL/GenBank/DDBJ whole genome shotgun (WGS) entry which is preliminary data.</text>
</comment>
<dbReference type="Gene3D" id="3.40.1010.10">
    <property type="entry name" value="Cobalt-precorrin-4 Transmethylase, Domain 1"/>
    <property type="match status" value="1"/>
</dbReference>
<dbReference type="RefSeq" id="WP_264500332.1">
    <property type="nucleotide sequence ID" value="NZ_JAPDDS010000003.1"/>
</dbReference>
<dbReference type="Gene3D" id="3.30.950.10">
    <property type="entry name" value="Methyltransferase, Cobalt-precorrin-4 Transmethylase, Domain 2"/>
    <property type="match status" value="1"/>
</dbReference>
<comment type="similarity">
    <text evidence="6">Belongs to the methyltransferase superfamily. RsmI family.</text>
</comment>
<dbReference type="EC" id="2.1.1.198" evidence="6"/>
<accession>A0ABT3FLC4</accession>
<dbReference type="HAMAP" id="MF_01877">
    <property type="entry name" value="16SrRNA_methyltr_I"/>
    <property type="match status" value="1"/>
</dbReference>
<dbReference type="GO" id="GO:0008168">
    <property type="term" value="F:methyltransferase activity"/>
    <property type="evidence" value="ECO:0007669"/>
    <property type="project" value="UniProtKB-KW"/>
</dbReference>
<protein>
    <recommendedName>
        <fullName evidence="6">Ribosomal RNA small subunit methyltransferase I</fullName>
        <ecNumber evidence="6">2.1.1.198</ecNumber>
    </recommendedName>
    <alternativeName>
        <fullName evidence="6">16S rRNA 2'-O-ribose C1402 methyltransferase</fullName>
    </alternativeName>
    <alternativeName>
        <fullName evidence="6">rRNA (cytidine-2'-O-)-methyltransferase RsmI</fullName>
    </alternativeName>
</protein>
<evidence type="ECO:0000313" key="9">
    <source>
        <dbReference type="Proteomes" id="UP001207930"/>
    </source>
</evidence>
<evidence type="ECO:0000256" key="2">
    <source>
        <dbReference type="ARBA" id="ARBA00022552"/>
    </source>
</evidence>
<dbReference type="InterPro" id="IPR035996">
    <property type="entry name" value="4pyrrol_Methylase_sf"/>
</dbReference>
<dbReference type="SUPFAM" id="SSF53790">
    <property type="entry name" value="Tetrapyrrole methylase"/>
    <property type="match status" value="1"/>
</dbReference>
<dbReference type="PIRSF" id="PIRSF005917">
    <property type="entry name" value="MTase_YraL"/>
    <property type="match status" value="1"/>
</dbReference>
<dbReference type="InterPro" id="IPR014776">
    <property type="entry name" value="4pyrrole_Mease_sub2"/>
</dbReference>
<feature type="domain" description="Tetrapyrrole methylase" evidence="7">
    <location>
        <begin position="7"/>
        <end position="206"/>
    </location>
</feature>
<keyword evidence="5 6" id="KW-0949">S-adenosyl-L-methionine</keyword>
<dbReference type="EMBL" id="JAPDDS010000003">
    <property type="protein sequence ID" value="MCW1884372.1"/>
    <property type="molecule type" value="Genomic_DNA"/>
</dbReference>
<name>A0ABT3FLC4_9BACT</name>
<comment type="function">
    <text evidence="6">Catalyzes the 2'-O-methylation of the ribose of cytidine 1402 (C1402) in 16S rRNA.</text>
</comment>
<evidence type="ECO:0000256" key="6">
    <source>
        <dbReference type="HAMAP-Rule" id="MF_01877"/>
    </source>
</evidence>
<comment type="subcellular location">
    <subcellularLocation>
        <location evidence="6">Cytoplasm</location>
    </subcellularLocation>
</comment>
<evidence type="ECO:0000256" key="3">
    <source>
        <dbReference type="ARBA" id="ARBA00022603"/>
    </source>
</evidence>
<evidence type="ECO:0000256" key="5">
    <source>
        <dbReference type="ARBA" id="ARBA00022691"/>
    </source>
</evidence>
<dbReference type="CDD" id="cd11648">
    <property type="entry name" value="RsmI"/>
    <property type="match status" value="1"/>
</dbReference>
<comment type="catalytic activity">
    <reaction evidence="6">
        <text>cytidine(1402) in 16S rRNA + S-adenosyl-L-methionine = 2'-O-methylcytidine(1402) in 16S rRNA + S-adenosyl-L-homocysteine + H(+)</text>
        <dbReference type="Rhea" id="RHEA:42924"/>
        <dbReference type="Rhea" id="RHEA-COMP:10285"/>
        <dbReference type="Rhea" id="RHEA-COMP:10286"/>
        <dbReference type="ChEBI" id="CHEBI:15378"/>
        <dbReference type="ChEBI" id="CHEBI:57856"/>
        <dbReference type="ChEBI" id="CHEBI:59789"/>
        <dbReference type="ChEBI" id="CHEBI:74495"/>
        <dbReference type="ChEBI" id="CHEBI:82748"/>
        <dbReference type="EC" id="2.1.1.198"/>
    </reaction>
</comment>
<gene>
    <name evidence="6 8" type="primary">rsmI</name>
    <name evidence="8" type="ORF">OKA04_06485</name>
</gene>
<dbReference type="Proteomes" id="UP001207930">
    <property type="component" value="Unassembled WGS sequence"/>
</dbReference>
<keyword evidence="1 6" id="KW-0963">Cytoplasm</keyword>
<sequence>MSTPGRFVLVPTPIGNLGDITLRAIEVLKEASRIACEDTRHSSPLLSKLGITGKPLVSLHDHNEVRRLPELLDAVRGGETVAVVTDAGMPAVSDPGYRVVQACIEQGIPFEVLPGPSAVLTALVGSGFPVHAFRFLGFLPIKKGKRLSVLEESLETEGSSIFFESPHRLLSTLELLAEKHPQAPCCVARELTKKFETYHRGTAAELLAHFQVHPPKGEIVFLVKGP</sequence>
<evidence type="ECO:0000259" key="7">
    <source>
        <dbReference type="Pfam" id="PF00590"/>
    </source>
</evidence>
<dbReference type="PANTHER" id="PTHR46111:SF1">
    <property type="entry name" value="RIBOSOMAL RNA SMALL SUBUNIT METHYLTRANSFERASE I"/>
    <property type="match status" value="1"/>
</dbReference>
<keyword evidence="9" id="KW-1185">Reference proteome</keyword>
<keyword evidence="4 6" id="KW-0808">Transferase</keyword>
<evidence type="ECO:0000256" key="1">
    <source>
        <dbReference type="ARBA" id="ARBA00022490"/>
    </source>
</evidence>
<dbReference type="InterPro" id="IPR000878">
    <property type="entry name" value="4pyrrol_Mease"/>
</dbReference>
<dbReference type="InterPro" id="IPR014777">
    <property type="entry name" value="4pyrrole_Mease_sub1"/>
</dbReference>
<dbReference type="InterPro" id="IPR008189">
    <property type="entry name" value="rRNA_ssu_MeTfrase_I"/>
</dbReference>
<evidence type="ECO:0000313" key="8">
    <source>
        <dbReference type="EMBL" id="MCW1884372.1"/>
    </source>
</evidence>
<evidence type="ECO:0000256" key="4">
    <source>
        <dbReference type="ARBA" id="ARBA00022679"/>
    </source>
</evidence>
<keyword evidence="2 6" id="KW-0698">rRNA processing</keyword>
<proteinExistence type="inferred from homology"/>
<reference evidence="8 9" key="1">
    <citation type="submission" date="2022-10" db="EMBL/GenBank/DDBJ databases">
        <title>Luteolibacter flavescens strain MCCC 1K03193, whole genome shotgun sequencing project.</title>
        <authorList>
            <person name="Zhao G."/>
            <person name="Shen L."/>
        </authorList>
    </citation>
    <scope>NUCLEOTIDE SEQUENCE [LARGE SCALE GENOMIC DNA]</scope>
    <source>
        <strain evidence="8 9">MCCC 1K03193</strain>
    </source>
</reference>
<dbReference type="Pfam" id="PF00590">
    <property type="entry name" value="TP_methylase"/>
    <property type="match status" value="1"/>
</dbReference>
<dbReference type="PANTHER" id="PTHR46111">
    <property type="entry name" value="RIBOSOMAL RNA SMALL SUBUNIT METHYLTRANSFERASE I"/>
    <property type="match status" value="1"/>
</dbReference>
<keyword evidence="3 6" id="KW-0489">Methyltransferase</keyword>